<dbReference type="GO" id="GO:0020037">
    <property type="term" value="F:heme binding"/>
    <property type="evidence" value="ECO:0007669"/>
    <property type="project" value="TreeGrafter"/>
</dbReference>
<evidence type="ECO:0000313" key="12">
    <source>
        <dbReference type="Proteomes" id="UP000507470"/>
    </source>
</evidence>
<keyword evidence="8 10" id="KW-0472">Membrane</keyword>
<dbReference type="GO" id="GO:0005886">
    <property type="term" value="C:plasma membrane"/>
    <property type="evidence" value="ECO:0007669"/>
    <property type="project" value="TreeGrafter"/>
</dbReference>
<dbReference type="EMBL" id="CACVKT020005553">
    <property type="protein sequence ID" value="CAC5395637.1"/>
    <property type="molecule type" value="Genomic_DNA"/>
</dbReference>
<comment type="similarity">
    <text evidence="3">Belongs to the HRG family.</text>
</comment>
<proteinExistence type="inferred from homology"/>
<accession>A0A6J8CKI0</accession>
<reference evidence="11 12" key="1">
    <citation type="submission" date="2020-06" db="EMBL/GenBank/DDBJ databases">
        <authorList>
            <person name="Li R."/>
            <person name="Bekaert M."/>
        </authorList>
    </citation>
    <scope>NUCLEOTIDE SEQUENCE [LARGE SCALE GENOMIC DNA]</scope>
    <source>
        <strain evidence="12">wild</strain>
    </source>
</reference>
<evidence type="ECO:0000256" key="1">
    <source>
        <dbReference type="ARBA" id="ARBA00004155"/>
    </source>
</evidence>
<evidence type="ECO:0000256" key="4">
    <source>
        <dbReference type="ARBA" id="ARBA00022448"/>
    </source>
</evidence>
<dbReference type="GO" id="GO:0015232">
    <property type="term" value="F:heme transmembrane transporter activity"/>
    <property type="evidence" value="ECO:0007669"/>
    <property type="project" value="InterPro"/>
</dbReference>
<dbReference type="Proteomes" id="UP000507470">
    <property type="component" value="Unassembled WGS sequence"/>
</dbReference>
<protein>
    <submittedName>
        <fullName evidence="11">SLC48A1</fullName>
    </submittedName>
</protein>
<evidence type="ECO:0000256" key="5">
    <source>
        <dbReference type="ARBA" id="ARBA00022692"/>
    </source>
</evidence>
<feature type="transmembrane region" description="Helical" evidence="10">
    <location>
        <begin position="44"/>
        <end position="66"/>
    </location>
</feature>
<feature type="transmembrane region" description="Helical" evidence="10">
    <location>
        <begin position="78"/>
        <end position="102"/>
    </location>
</feature>
<dbReference type="AlphaFoldDB" id="A0A6J8CKI0"/>
<dbReference type="GO" id="GO:0005765">
    <property type="term" value="C:lysosomal membrane"/>
    <property type="evidence" value="ECO:0007669"/>
    <property type="project" value="UniProtKB-SubCell"/>
</dbReference>
<dbReference type="GO" id="GO:0010008">
    <property type="term" value="C:endosome membrane"/>
    <property type="evidence" value="ECO:0007669"/>
    <property type="project" value="UniProtKB-SubCell"/>
</dbReference>
<evidence type="ECO:0000256" key="8">
    <source>
        <dbReference type="ARBA" id="ARBA00023136"/>
    </source>
</evidence>
<keyword evidence="6" id="KW-0967">Endosome</keyword>
<dbReference type="Pfam" id="PF16954">
    <property type="entry name" value="HRG"/>
    <property type="match status" value="1"/>
</dbReference>
<sequence>MAEGYCRCPACGLKVRLVYSFTGFLIGFSVFVVFGLKYENWNAALWGLISGLAALGTFLLHVWYVKKKSQNRMPNLKLLMLTGCLIQLAGVVGFAVYLALAVTLNQGLIIQGPGYYLTTVWCFMTWKWGFSFFFFSRKYRRQTLNSYEEINGV</sequence>
<keyword evidence="4" id="KW-0813">Transport</keyword>
<evidence type="ECO:0000256" key="2">
    <source>
        <dbReference type="ARBA" id="ARBA00004337"/>
    </source>
</evidence>
<evidence type="ECO:0000256" key="3">
    <source>
        <dbReference type="ARBA" id="ARBA00006203"/>
    </source>
</evidence>
<keyword evidence="7 10" id="KW-1133">Transmembrane helix</keyword>
<evidence type="ECO:0000256" key="7">
    <source>
        <dbReference type="ARBA" id="ARBA00022989"/>
    </source>
</evidence>
<keyword evidence="12" id="KW-1185">Reference proteome</keyword>
<gene>
    <name evidence="11" type="ORF">MCOR_30282</name>
</gene>
<dbReference type="OrthoDB" id="5954402at2759"/>
<evidence type="ECO:0000256" key="9">
    <source>
        <dbReference type="ARBA" id="ARBA00023228"/>
    </source>
</evidence>
<evidence type="ECO:0000256" key="6">
    <source>
        <dbReference type="ARBA" id="ARBA00022753"/>
    </source>
</evidence>
<dbReference type="PRINTS" id="PR02095">
    <property type="entry name" value="TRNSPORTRHRG"/>
</dbReference>
<feature type="transmembrane region" description="Helical" evidence="10">
    <location>
        <begin position="114"/>
        <end position="135"/>
    </location>
</feature>
<feature type="transmembrane region" description="Helical" evidence="10">
    <location>
        <begin position="17"/>
        <end position="38"/>
    </location>
</feature>
<dbReference type="PANTHER" id="PTHR31525:SF1">
    <property type="entry name" value="HEME TRANSPORTER HRG1"/>
    <property type="match status" value="1"/>
</dbReference>
<keyword evidence="5 10" id="KW-0812">Transmembrane</keyword>
<keyword evidence="9" id="KW-0458">Lysosome</keyword>
<name>A0A6J8CKI0_MYTCO</name>
<comment type="subcellular location">
    <subcellularLocation>
        <location evidence="2">Endosome membrane</location>
        <topology evidence="2">Multi-pass membrane protein</topology>
    </subcellularLocation>
    <subcellularLocation>
        <location evidence="1">Lysosome membrane</location>
        <topology evidence="1">Multi-pass membrane protein</topology>
    </subcellularLocation>
</comment>
<evidence type="ECO:0000256" key="10">
    <source>
        <dbReference type="SAM" id="Phobius"/>
    </source>
</evidence>
<dbReference type="PANTHER" id="PTHR31525">
    <property type="entry name" value="HEME TRANSPORTER HRG1"/>
    <property type="match status" value="1"/>
</dbReference>
<organism evidence="11 12">
    <name type="scientific">Mytilus coruscus</name>
    <name type="common">Sea mussel</name>
    <dbReference type="NCBI Taxonomy" id="42192"/>
    <lineage>
        <taxon>Eukaryota</taxon>
        <taxon>Metazoa</taxon>
        <taxon>Spiralia</taxon>
        <taxon>Lophotrochozoa</taxon>
        <taxon>Mollusca</taxon>
        <taxon>Bivalvia</taxon>
        <taxon>Autobranchia</taxon>
        <taxon>Pteriomorphia</taxon>
        <taxon>Mytilida</taxon>
        <taxon>Mytiloidea</taxon>
        <taxon>Mytilidae</taxon>
        <taxon>Mytilinae</taxon>
        <taxon>Mytilus</taxon>
    </lineage>
</organism>
<dbReference type="InterPro" id="IPR026218">
    <property type="entry name" value="HRG"/>
</dbReference>
<evidence type="ECO:0000313" key="11">
    <source>
        <dbReference type="EMBL" id="CAC5395637.1"/>
    </source>
</evidence>